<accession>A0A6A0ATY0</accession>
<reference evidence="1 2" key="1">
    <citation type="submission" date="2020-02" db="EMBL/GenBank/DDBJ databases">
        <title>Whole Genome Shotgun Sequence of Streptomyces sp. strain CWH03.</title>
        <authorList>
            <person name="Dohra H."/>
            <person name="Kodani S."/>
            <person name="Yamamura H."/>
        </authorList>
    </citation>
    <scope>NUCLEOTIDE SEQUENCE [LARGE SCALE GENOMIC DNA]</scope>
    <source>
        <strain evidence="1 2">CWH03</strain>
    </source>
</reference>
<evidence type="ECO:0000313" key="1">
    <source>
        <dbReference type="EMBL" id="GFH36362.1"/>
    </source>
</evidence>
<evidence type="ECO:0000313" key="2">
    <source>
        <dbReference type="Proteomes" id="UP000484988"/>
    </source>
</evidence>
<keyword evidence="2" id="KW-1185">Reference proteome</keyword>
<gene>
    <name evidence="1" type="ORF">SCWH03_25900</name>
</gene>
<organism evidence="1 2">
    <name type="scientific">Streptomyces pacificus</name>
    <dbReference type="NCBI Taxonomy" id="2705029"/>
    <lineage>
        <taxon>Bacteria</taxon>
        <taxon>Bacillati</taxon>
        <taxon>Actinomycetota</taxon>
        <taxon>Actinomycetes</taxon>
        <taxon>Kitasatosporales</taxon>
        <taxon>Streptomycetaceae</taxon>
        <taxon>Streptomyces</taxon>
    </lineage>
</organism>
<protein>
    <submittedName>
        <fullName evidence="1">Uncharacterized protein</fullName>
    </submittedName>
</protein>
<name>A0A6A0ATY0_9ACTN</name>
<dbReference type="Proteomes" id="UP000484988">
    <property type="component" value="Unassembled WGS sequence"/>
</dbReference>
<sequence length="113" mass="12376">MLKLRERGEHPLEVAPDLVVPNERLLTERHDAAHATGPAHRAQYHGNNLLDDNVFALFPQAGTSLMIAVCAHTTFPPLPAVLRSDQRTASGPRPLRTTRCDVEGLSLTPLLGR</sequence>
<dbReference type="EMBL" id="BLLG01000006">
    <property type="protein sequence ID" value="GFH36362.1"/>
    <property type="molecule type" value="Genomic_DNA"/>
</dbReference>
<comment type="caution">
    <text evidence="1">The sequence shown here is derived from an EMBL/GenBank/DDBJ whole genome shotgun (WGS) entry which is preliminary data.</text>
</comment>
<proteinExistence type="predicted"/>
<dbReference type="AlphaFoldDB" id="A0A6A0ATY0"/>